<gene>
    <name evidence="10" type="primary">rarD</name>
    <name evidence="10" type="ORF">ACFPOF_21290</name>
</gene>
<feature type="transmembrane region" description="Helical" evidence="8">
    <location>
        <begin position="99"/>
        <end position="116"/>
    </location>
</feature>
<feature type="transmembrane region" description="Helical" evidence="8">
    <location>
        <begin position="7"/>
        <end position="25"/>
    </location>
</feature>
<evidence type="ECO:0000256" key="6">
    <source>
        <dbReference type="ARBA" id="ARBA00022989"/>
    </source>
</evidence>
<keyword evidence="3" id="KW-0813">Transport</keyword>
<dbReference type="InterPro" id="IPR004626">
    <property type="entry name" value="RarD"/>
</dbReference>
<keyword evidence="4" id="KW-1003">Cell membrane</keyword>
<feature type="transmembrane region" description="Helical" evidence="8">
    <location>
        <begin position="145"/>
        <end position="162"/>
    </location>
</feature>
<evidence type="ECO:0000259" key="9">
    <source>
        <dbReference type="Pfam" id="PF00892"/>
    </source>
</evidence>
<name>A0ABW0HW05_9BACL</name>
<feature type="domain" description="EamA" evidence="9">
    <location>
        <begin position="4"/>
        <end position="139"/>
    </location>
</feature>
<dbReference type="Pfam" id="PF00892">
    <property type="entry name" value="EamA"/>
    <property type="match status" value="1"/>
</dbReference>
<accession>A0ABW0HW05</accession>
<keyword evidence="6 8" id="KW-1133">Transmembrane helix</keyword>
<dbReference type="NCBIfam" id="TIGR00688">
    <property type="entry name" value="rarD"/>
    <property type="match status" value="1"/>
</dbReference>
<evidence type="ECO:0000256" key="5">
    <source>
        <dbReference type="ARBA" id="ARBA00022692"/>
    </source>
</evidence>
<comment type="caution">
    <text evidence="10">The sequence shown here is derived from an EMBL/GenBank/DDBJ whole genome shotgun (WGS) entry which is preliminary data.</text>
</comment>
<evidence type="ECO:0000313" key="11">
    <source>
        <dbReference type="Proteomes" id="UP001596113"/>
    </source>
</evidence>
<comment type="similarity">
    <text evidence="2">Belongs to the EamA transporter family.</text>
</comment>
<evidence type="ECO:0000313" key="10">
    <source>
        <dbReference type="EMBL" id="MFC5405284.1"/>
    </source>
</evidence>
<evidence type="ECO:0000256" key="4">
    <source>
        <dbReference type="ARBA" id="ARBA00022475"/>
    </source>
</evidence>
<evidence type="ECO:0000256" key="8">
    <source>
        <dbReference type="SAM" id="Phobius"/>
    </source>
</evidence>
<evidence type="ECO:0000256" key="3">
    <source>
        <dbReference type="ARBA" id="ARBA00022448"/>
    </source>
</evidence>
<dbReference type="RefSeq" id="WP_378136393.1">
    <property type="nucleotide sequence ID" value="NZ_JBHSMI010000029.1"/>
</dbReference>
<dbReference type="PANTHER" id="PTHR22911:SF137">
    <property type="entry name" value="SOLUTE CARRIER FAMILY 35 MEMBER G2-RELATED"/>
    <property type="match status" value="1"/>
</dbReference>
<feature type="transmembrane region" description="Helical" evidence="8">
    <location>
        <begin position="67"/>
        <end position="87"/>
    </location>
</feature>
<evidence type="ECO:0000256" key="7">
    <source>
        <dbReference type="ARBA" id="ARBA00023136"/>
    </source>
</evidence>
<reference evidence="11" key="1">
    <citation type="journal article" date="2019" name="Int. J. Syst. Evol. Microbiol.">
        <title>The Global Catalogue of Microorganisms (GCM) 10K type strain sequencing project: providing services to taxonomists for standard genome sequencing and annotation.</title>
        <authorList>
            <consortium name="The Broad Institute Genomics Platform"/>
            <consortium name="The Broad Institute Genome Sequencing Center for Infectious Disease"/>
            <person name="Wu L."/>
            <person name="Ma J."/>
        </authorList>
    </citation>
    <scope>NUCLEOTIDE SEQUENCE [LARGE SCALE GENOMIC DNA]</scope>
    <source>
        <strain evidence="11">CGMCC 1.18575</strain>
    </source>
</reference>
<feature type="transmembrane region" description="Helical" evidence="8">
    <location>
        <begin position="174"/>
        <end position="192"/>
    </location>
</feature>
<dbReference type="PANTHER" id="PTHR22911">
    <property type="entry name" value="ACYL-MALONYL CONDENSING ENZYME-RELATED"/>
    <property type="match status" value="1"/>
</dbReference>
<proteinExistence type="inferred from homology"/>
<evidence type="ECO:0000256" key="2">
    <source>
        <dbReference type="ARBA" id="ARBA00007362"/>
    </source>
</evidence>
<protein>
    <submittedName>
        <fullName evidence="10">EamA family transporter RarD</fullName>
    </submittedName>
</protein>
<comment type="subcellular location">
    <subcellularLocation>
        <location evidence="1">Cell membrane</location>
        <topology evidence="1">Multi-pass membrane protein</topology>
    </subcellularLocation>
</comment>
<sequence length="291" mass="31328">MRNGMGNAVAAYVMWGLLPLYWKWFEAVPAGEILSHRIVWSFVFMIVLIALQRRWGDIVAVFRNRSALLPLVASSLLITANWLIFIWAVNNGHVVETSLGYYITPLLNVLLAVLFLREKPNRGQWLAVAMAGAAVLLIAADYGSFPWVSLSLAGSFGLYGLAKKKIKQDASISLFTETAIVVPLALLYWAILGAKGTAVAWTQPMGTVIGLLAAGAATALPLLFFAKAAGKLSLSTLGFVQYIGPTIQLGLSAFVFKEPITPALAVGFTIIWAAIVVYAVSSVRAARTVST</sequence>
<feature type="transmembrane region" description="Helical" evidence="8">
    <location>
        <begin position="237"/>
        <end position="256"/>
    </location>
</feature>
<dbReference type="Proteomes" id="UP001596113">
    <property type="component" value="Unassembled WGS sequence"/>
</dbReference>
<dbReference type="SUPFAM" id="SSF103481">
    <property type="entry name" value="Multidrug resistance efflux transporter EmrE"/>
    <property type="match status" value="2"/>
</dbReference>
<feature type="transmembrane region" description="Helical" evidence="8">
    <location>
        <begin position="123"/>
        <end position="139"/>
    </location>
</feature>
<keyword evidence="5 8" id="KW-0812">Transmembrane</keyword>
<dbReference type="EMBL" id="JBHSMI010000029">
    <property type="protein sequence ID" value="MFC5405284.1"/>
    <property type="molecule type" value="Genomic_DNA"/>
</dbReference>
<feature type="transmembrane region" description="Helical" evidence="8">
    <location>
        <begin position="37"/>
        <end position="55"/>
    </location>
</feature>
<dbReference type="InterPro" id="IPR037185">
    <property type="entry name" value="EmrE-like"/>
</dbReference>
<dbReference type="InterPro" id="IPR000620">
    <property type="entry name" value="EamA_dom"/>
</dbReference>
<keyword evidence="7 8" id="KW-0472">Membrane</keyword>
<feature type="transmembrane region" description="Helical" evidence="8">
    <location>
        <begin position="262"/>
        <end position="280"/>
    </location>
</feature>
<keyword evidence="11" id="KW-1185">Reference proteome</keyword>
<feature type="transmembrane region" description="Helical" evidence="8">
    <location>
        <begin position="204"/>
        <end position="225"/>
    </location>
</feature>
<evidence type="ECO:0000256" key="1">
    <source>
        <dbReference type="ARBA" id="ARBA00004651"/>
    </source>
</evidence>
<organism evidence="10 11">
    <name type="scientific">Cohnella soli</name>
    <dbReference type="NCBI Taxonomy" id="425005"/>
    <lineage>
        <taxon>Bacteria</taxon>
        <taxon>Bacillati</taxon>
        <taxon>Bacillota</taxon>
        <taxon>Bacilli</taxon>
        <taxon>Bacillales</taxon>
        <taxon>Paenibacillaceae</taxon>
        <taxon>Cohnella</taxon>
    </lineage>
</organism>